<dbReference type="InterPro" id="IPR039262">
    <property type="entry name" value="DTWD2/TAPT"/>
</dbReference>
<proteinExistence type="inferred from homology"/>
<keyword evidence="2" id="KW-0808">Transferase</keyword>
<comment type="similarity">
    <text evidence="5">Belongs to the TDD superfamily. DTWD2 family.</text>
</comment>
<evidence type="ECO:0000259" key="7">
    <source>
        <dbReference type="SMART" id="SM01144"/>
    </source>
</evidence>
<dbReference type="GO" id="GO:0016432">
    <property type="term" value="F:tRNA-uridine aminocarboxypropyltransferase activity"/>
    <property type="evidence" value="ECO:0007669"/>
    <property type="project" value="UniProtKB-EC"/>
</dbReference>
<evidence type="ECO:0000256" key="1">
    <source>
        <dbReference type="ARBA" id="ARBA00012386"/>
    </source>
</evidence>
<dbReference type="Pfam" id="PF03942">
    <property type="entry name" value="DTW"/>
    <property type="match status" value="2"/>
</dbReference>
<evidence type="ECO:0000256" key="2">
    <source>
        <dbReference type="ARBA" id="ARBA00022679"/>
    </source>
</evidence>
<dbReference type="PANTHER" id="PTHR21392:SF0">
    <property type="entry name" value="TRNA-URIDINE AMINOCARBOXYPROPYLTRANSFERASE 2"/>
    <property type="match status" value="1"/>
</dbReference>
<organism evidence="8 9">
    <name type="scientific">Macleaya cordata</name>
    <name type="common">Five-seeded plume-poppy</name>
    <name type="synonym">Bocconia cordata</name>
    <dbReference type="NCBI Taxonomy" id="56857"/>
    <lineage>
        <taxon>Eukaryota</taxon>
        <taxon>Viridiplantae</taxon>
        <taxon>Streptophyta</taxon>
        <taxon>Embryophyta</taxon>
        <taxon>Tracheophyta</taxon>
        <taxon>Spermatophyta</taxon>
        <taxon>Magnoliopsida</taxon>
        <taxon>Ranunculales</taxon>
        <taxon>Papaveraceae</taxon>
        <taxon>Papaveroideae</taxon>
        <taxon>Macleaya</taxon>
    </lineage>
</organism>
<evidence type="ECO:0000256" key="3">
    <source>
        <dbReference type="ARBA" id="ARBA00022691"/>
    </source>
</evidence>
<dbReference type="OMA" id="VTILQHA"/>
<feature type="domain" description="DTW" evidence="7">
    <location>
        <begin position="8"/>
        <end position="367"/>
    </location>
</feature>
<evidence type="ECO:0000313" key="8">
    <source>
        <dbReference type="EMBL" id="OVA06094.1"/>
    </source>
</evidence>
<dbReference type="InParanoid" id="A0A200Q6P8"/>
<evidence type="ECO:0000256" key="6">
    <source>
        <dbReference type="ARBA" id="ARBA00048718"/>
    </source>
</evidence>
<reference evidence="8 9" key="1">
    <citation type="journal article" date="2017" name="Mol. Plant">
        <title>The Genome of Medicinal Plant Macleaya cordata Provides New Insights into Benzylisoquinoline Alkaloids Metabolism.</title>
        <authorList>
            <person name="Liu X."/>
            <person name="Liu Y."/>
            <person name="Huang P."/>
            <person name="Ma Y."/>
            <person name="Qing Z."/>
            <person name="Tang Q."/>
            <person name="Cao H."/>
            <person name="Cheng P."/>
            <person name="Zheng Y."/>
            <person name="Yuan Z."/>
            <person name="Zhou Y."/>
            <person name="Liu J."/>
            <person name="Tang Z."/>
            <person name="Zhuo Y."/>
            <person name="Zhang Y."/>
            <person name="Yu L."/>
            <person name="Huang J."/>
            <person name="Yang P."/>
            <person name="Peng Q."/>
            <person name="Zhang J."/>
            <person name="Jiang W."/>
            <person name="Zhang Z."/>
            <person name="Lin K."/>
            <person name="Ro D.K."/>
            <person name="Chen X."/>
            <person name="Xiong X."/>
            <person name="Shang Y."/>
            <person name="Huang S."/>
            <person name="Zeng J."/>
        </authorList>
    </citation>
    <scope>NUCLEOTIDE SEQUENCE [LARGE SCALE GENOMIC DNA]</scope>
    <source>
        <strain evidence="9">cv. BLH2017</strain>
        <tissue evidence="8">Root</tissue>
    </source>
</reference>
<evidence type="ECO:0000313" key="9">
    <source>
        <dbReference type="Proteomes" id="UP000195402"/>
    </source>
</evidence>
<evidence type="ECO:0000256" key="5">
    <source>
        <dbReference type="ARBA" id="ARBA00034489"/>
    </source>
</evidence>
<name>A0A200Q6P8_MACCD</name>
<keyword evidence="9" id="KW-1185">Reference proteome</keyword>
<dbReference type="STRING" id="56857.A0A200Q6P8"/>
<dbReference type="OrthoDB" id="408541at2759"/>
<dbReference type="EC" id="2.5.1.25" evidence="1"/>
<comment type="catalytic activity">
    <reaction evidence="6">
        <text>a uridine in tRNA + S-adenosyl-L-methionine = a 3-[(3S)-3-amino-3-carboxypropyl]uridine in tRNA + S-methyl-5'-thioadenosine + H(+)</text>
        <dbReference type="Rhea" id="RHEA:62432"/>
        <dbReference type="Rhea" id="RHEA-COMP:13339"/>
        <dbReference type="Rhea" id="RHEA-COMP:16092"/>
        <dbReference type="ChEBI" id="CHEBI:15378"/>
        <dbReference type="ChEBI" id="CHEBI:17509"/>
        <dbReference type="ChEBI" id="CHEBI:59789"/>
        <dbReference type="ChEBI" id="CHEBI:65315"/>
        <dbReference type="ChEBI" id="CHEBI:82930"/>
        <dbReference type="EC" id="2.5.1.25"/>
    </reaction>
</comment>
<sequence length="376" mass="42118">MGTHVPAKRPFCPSCSKPARVCLCSRIKTPLLDNSIAVTILQHSQEKNHPLNSTRIATLGLKNLTIATVSDVHFEAQFFIRLLKSDFEQIPCYPEEKISALIAKHAECGFTGDLINGKSDFVGLEIPLNQLEKQNQDSDLVSTILTAKESIPNKQSAITHQNHLQKPIFYQIDQTQASEEPVISATVAKCGFTCSVTQLLSHQTQFEKPNFDQLLASQVGQDAISNGFVVKRLQKKQMKESKEFEEQEEFEIVVPPGSALLFPSKDSISLEAIDFEVKHLIVLDGTWRKAKRMYHENPWLKFLPHLKLNSNKLSLYSEVRQQPSAGCLSTIESILFAMKGLGHDQEGLDDLLDVFESMVGDQRRCKDENVSKLSPT</sequence>
<comment type="caution">
    <text evidence="8">The sequence shown here is derived from an EMBL/GenBank/DDBJ whole genome shotgun (WGS) entry which is preliminary data.</text>
</comment>
<accession>A0A200Q6P8</accession>
<dbReference type="FunCoup" id="A0A200Q6P8">
    <property type="interactions" value="116"/>
</dbReference>
<evidence type="ECO:0000256" key="4">
    <source>
        <dbReference type="ARBA" id="ARBA00022694"/>
    </source>
</evidence>
<dbReference type="SMART" id="SM01144">
    <property type="entry name" value="DTW"/>
    <property type="match status" value="1"/>
</dbReference>
<keyword evidence="3" id="KW-0949">S-adenosyl-L-methionine</keyword>
<gene>
    <name evidence="8" type="ORF">BVC80_91g10</name>
</gene>
<dbReference type="InterPro" id="IPR005636">
    <property type="entry name" value="DTW"/>
</dbReference>
<keyword evidence="4" id="KW-0819">tRNA processing</keyword>
<dbReference type="PANTHER" id="PTHR21392">
    <property type="entry name" value="TRNA-URIDINE AMINOCARBOXYPROPYLTRANSFERASE 2"/>
    <property type="match status" value="1"/>
</dbReference>
<dbReference type="Proteomes" id="UP000195402">
    <property type="component" value="Unassembled WGS sequence"/>
</dbReference>
<dbReference type="EMBL" id="MVGT01002959">
    <property type="protein sequence ID" value="OVA06094.1"/>
    <property type="molecule type" value="Genomic_DNA"/>
</dbReference>
<protein>
    <recommendedName>
        <fullName evidence="1">tRNA-uridine aminocarboxypropyltransferase</fullName>
        <ecNumber evidence="1">2.5.1.25</ecNumber>
    </recommendedName>
</protein>
<dbReference type="GO" id="GO:0008033">
    <property type="term" value="P:tRNA processing"/>
    <property type="evidence" value="ECO:0007669"/>
    <property type="project" value="UniProtKB-KW"/>
</dbReference>
<dbReference type="AlphaFoldDB" id="A0A200Q6P8"/>